<name>A0ACA9K7Z3_9GLOM</name>
<proteinExistence type="predicted"/>
<organism evidence="1 2">
    <name type="scientific">Scutellospora calospora</name>
    <dbReference type="NCBI Taxonomy" id="85575"/>
    <lineage>
        <taxon>Eukaryota</taxon>
        <taxon>Fungi</taxon>
        <taxon>Fungi incertae sedis</taxon>
        <taxon>Mucoromycota</taxon>
        <taxon>Glomeromycotina</taxon>
        <taxon>Glomeromycetes</taxon>
        <taxon>Diversisporales</taxon>
        <taxon>Gigasporaceae</taxon>
        <taxon>Scutellospora</taxon>
    </lineage>
</organism>
<evidence type="ECO:0000313" key="2">
    <source>
        <dbReference type="Proteomes" id="UP000789860"/>
    </source>
</evidence>
<comment type="caution">
    <text evidence="1">The sequence shown here is derived from an EMBL/GenBank/DDBJ whole genome shotgun (WGS) entry which is preliminary data.</text>
</comment>
<evidence type="ECO:0000313" key="1">
    <source>
        <dbReference type="EMBL" id="CAG8458481.1"/>
    </source>
</evidence>
<keyword evidence="2" id="KW-1185">Reference proteome</keyword>
<feature type="non-terminal residue" evidence="1">
    <location>
        <position position="1"/>
    </location>
</feature>
<accession>A0ACA9K7Z3</accession>
<reference evidence="1" key="1">
    <citation type="submission" date="2021-06" db="EMBL/GenBank/DDBJ databases">
        <authorList>
            <person name="Kallberg Y."/>
            <person name="Tangrot J."/>
            <person name="Rosling A."/>
        </authorList>
    </citation>
    <scope>NUCLEOTIDE SEQUENCE</scope>
    <source>
        <strain evidence="1">AU212A</strain>
    </source>
</reference>
<gene>
    <name evidence="1" type="ORF">SCALOS_LOCUS1508</name>
</gene>
<dbReference type="EMBL" id="CAJVPM010001053">
    <property type="protein sequence ID" value="CAG8458481.1"/>
    <property type="molecule type" value="Genomic_DNA"/>
</dbReference>
<dbReference type="Proteomes" id="UP000789860">
    <property type="component" value="Unassembled WGS sequence"/>
</dbReference>
<sequence>FHDRHSVKNKESIGVGDFVLVYDSTLDNSPKKFDYRWNGPYIVRKVGSHNQLYLMEVDGSELREPFTRNRVKKLKRRSKFTDVEPIVNKVGFGDEGQGGSSSCHEQDWFSEEIWIPKHVVRGVTIEGGCNIIYLS</sequence>
<protein>
    <submittedName>
        <fullName evidence="1">2038_t:CDS:1</fullName>
    </submittedName>
</protein>